<evidence type="ECO:0000313" key="1">
    <source>
        <dbReference type="EMBL" id="GAA4344862.1"/>
    </source>
</evidence>
<organism evidence="1 2">
    <name type="scientific">Flaviaesturariibacter amylovorans</name>
    <dbReference type="NCBI Taxonomy" id="1084520"/>
    <lineage>
        <taxon>Bacteria</taxon>
        <taxon>Pseudomonadati</taxon>
        <taxon>Bacteroidota</taxon>
        <taxon>Chitinophagia</taxon>
        <taxon>Chitinophagales</taxon>
        <taxon>Chitinophagaceae</taxon>
        <taxon>Flaviaestuariibacter</taxon>
    </lineage>
</organism>
<protein>
    <submittedName>
        <fullName evidence="1">Uncharacterized protein</fullName>
    </submittedName>
</protein>
<dbReference type="RefSeq" id="WP_345258451.1">
    <property type="nucleotide sequence ID" value="NZ_BAABGY010000020.1"/>
</dbReference>
<gene>
    <name evidence="1" type="ORF">GCM10023184_46530</name>
</gene>
<accession>A0ABP8HUN6</accession>
<evidence type="ECO:0000313" key="2">
    <source>
        <dbReference type="Proteomes" id="UP001501725"/>
    </source>
</evidence>
<proteinExistence type="predicted"/>
<comment type="caution">
    <text evidence="1">The sequence shown here is derived from an EMBL/GenBank/DDBJ whole genome shotgun (WGS) entry which is preliminary data.</text>
</comment>
<keyword evidence="2" id="KW-1185">Reference proteome</keyword>
<dbReference type="EMBL" id="BAABGY010000020">
    <property type="protein sequence ID" value="GAA4344862.1"/>
    <property type="molecule type" value="Genomic_DNA"/>
</dbReference>
<dbReference type="Proteomes" id="UP001501725">
    <property type="component" value="Unassembled WGS sequence"/>
</dbReference>
<reference evidence="2" key="1">
    <citation type="journal article" date="2019" name="Int. J. Syst. Evol. Microbiol.">
        <title>The Global Catalogue of Microorganisms (GCM) 10K type strain sequencing project: providing services to taxonomists for standard genome sequencing and annotation.</title>
        <authorList>
            <consortium name="The Broad Institute Genomics Platform"/>
            <consortium name="The Broad Institute Genome Sequencing Center for Infectious Disease"/>
            <person name="Wu L."/>
            <person name="Ma J."/>
        </authorList>
    </citation>
    <scope>NUCLEOTIDE SEQUENCE [LARGE SCALE GENOMIC DNA]</scope>
    <source>
        <strain evidence="2">JCM 17919</strain>
    </source>
</reference>
<sequence length="77" mass="8769">MVKLFCSEVQVADTTFETMISVFTRYEGTSFVINVKEMRLAPSVSDDEAQRLLAEELQEAISRFYQKSNNGTQLRAV</sequence>
<name>A0ABP8HUN6_9BACT</name>